<dbReference type="InterPro" id="IPR043129">
    <property type="entry name" value="ATPase_NBD"/>
</dbReference>
<dbReference type="GO" id="GO:0000287">
    <property type="term" value="F:magnesium ion binding"/>
    <property type="evidence" value="ECO:0007669"/>
    <property type="project" value="UniProtKB-UniRule"/>
</dbReference>
<keyword evidence="3 6" id="KW-0547">Nucleotide-binding</keyword>
<comment type="similarity">
    <text evidence="1 6 7">Belongs to the acetokinase family.</text>
</comment>
<organism evidence="8 9">
    <name type="scientific">Ureaplasma parvum serovar 3 (strain ATCC 27815 / 27 / NCTC 11736)</name>
    <dbReference type="NCBI Taxonomy" id="505682"/>
    <lineage>
        <taxon>Bacteria</taxon>
        <taxon>Bacillati</taxon>
        <taxon>Mycoplasmatota</taxon>
        <taxon>Mycoplasmoidales</taxon>
        <taxon>Mycoplasmoidaceae</taxon>
        <taxon>Ureaplasma</taxon>
    </lineage>
</organism>
<dbReference type="PROSITE" id="PS01076">
    <property type="entry name" value="ACETATE_KINASE_2"/>
    <property type="match status" value="1"/>
</dbReference>
<keyword evidence="6" id="KW-0460">Magnesium</keyword>
<keyword evidence="4 6" id="KW-0418">Kinase</keyword>
<dbReference type="GO" id="GO:0008776">
    <property type="term" value="F:acetate kinase activity"/>
    <property type="evidence" value="ECO:0007669"/>
    <property type="project" value="UniProtKB-UniRule"/>
</dbReference>
<dbReference type="HAMAP" id="MF_00020">
    <property type="entry name" value="Acetate_kinase"/>
    <property type="match status" value="1"/>
</dbReference>
<feature type="site" description="Transition state stabilizer" evidence="6">
    <location>
        <position position="173"/>
    </location>
</feature>
<comment type="subcellular location">
    <subcellularLocation>
        <location evidence="6">Cytoplasm</location>
    </subcellularLocation>
</comment>
<comment type="cofactor">
    <cofactor evidence="6">
        <name>Mg(2+)</name>
        <dbReference type="ChEBI" id="CHEBI:18420"/>
    </cofactor>
    <cofactor evidence="6">
        <name>Mn(2+)</name>
        <dbReference type="ChEBI" id="CHEBI:29035"/>
    </cofactor>
    <text evidence="6">Mg(2+). Can also accept Mn(2+).</text>
</comment>
<comment type="subunit">
    <text evidence="6">Homodimer.</text>
</comment>
<comment type="catalytic activity">
    <reaction evidence="6">
        <text>acetate + ATP = acetyl phosphate + ADP</text>
        <dbReference type="Rhea" id="RHEA:11352"/>
        <dbReference type="ChEBI" id="CHEBI:22191"/>
        <dbReference type="ChEBI" id="CHEBI:30089"/>
        <dbReference type="ChEBI" id="CHEBI:30616"/>
        <dbReference type="ChEBI" id="CHEBI:456216"/>
        <dbReference type="EC" id="2.7.2.1"/>
    </reaction>
</comment>
<evidence type="ECO:0000256" key="7">
    <source>
        <dbReference type="RuleBase" id="RU003835"/>
    </source>
</evidence>
<feature type="site" description="Transition state stabilizer" evidence="6">
    <location>
        <position position="232"/>
    </location>
</feature>
<dbReference type="EC" id="2.7.2.1" evidence="6"/>
<dbReference type="GO" id="GO:0005737">
    <property type="term" value="C:cytoplasm"/>
    <property type="evidence" value="ECO:0007669"/>
    <property type="project" value="UniProtKB-SubCell"/>
</dbReference>
<feature type="binding site" evidence="6">
    <location>
        <position position="6"/>
    </location>
    <ligand>
        <name>Mg(2+)</name>
        <dbReference type="ChEBI" id="CHEBI:18420"/>
    </ligand>
</feature>
<dbReference type="PRINTS" id="PR00471">
    <property type="entry name" value="ACETATEKNASE"/>
</dbReference>
<keyword evidence="6" id="KW-0479">Metal-binding</keyword>
<evidence type="ECO:0000256" key="4">
    <source>
        <dbReference type="ARBA" id="ARBA00022777"/>
    </source>
</evidence>
<gene>
    <name evidence="6 8" type="primary">ackA</name>
    <name evidence="8" type="ordered locus">UPA3_0502</name>
</gene>
<dbReference type="PANTHER" id="PTHR21060:SF15">
    <property type="entry name" value="ACETATE KINASE-RELATED"/>
    <property type="match status" value="1"/>
</dbReference>
<evidence type="ECO:0000256" key="2">
    <source>
        <dbReference type="ARBA" id="ARBA00022679"/>
    </source>
</evidence>
<feature type="active site" description="Proton donor/acceptor" evidence="6">
    <location>
        <position position="141"/>
    </location>
</feature>
<evidence type="ECO:0000313" key="9">
    <source>
        <dbReference type="Proteomes" id="UP000002162"/>
    </source>
</evidence>
<evidence type="ECO:0000256" key="6">
    <source>
        <dbReference type="HAMAP-Rule" id="MF_00020"/>
    </source>
</evidence>
<evidence type="ECO:0000256" key="3">
    <source>
        <dbReference type="ARBA" id="ARBA00022741"/>
    </source>
</evidence>
<accession>A0A2C9DYB2</accession>
<comment type="function">
    <text evidence="6">Catalyzes the formation of acetyl phosphate from acetate and ATP. Can also catalyze the reverse reaction.</text>
</comment>
<evidence type="ECO:0000256" key="5">
    <source>
        <dbReference type="ARBA" id="ARBA00022840"/>
    </source>
</evidence>
<dbReference type="Proteomes" id="UP000002162">
    <property type="component" value="Chromosome"/>
</dbReference>
<proteinExistence type="inferred from homology"/>
<dbReference type="UniPathway" id="UPA00340">
    <property type="reaction ID" value="UER00458"/>
</dbReference>
<dbReference type="InterPro" id="IPR004372">
    <property type="entry name" value="Ac/propionate_kinase"/>
</dbReference>
<dbReference type="GO" id="GO:0006083">
    <property type="term" value="P:acetate metabolic process"/>
    <property type="evidence" value="ECO:0007669"/>
    <property type="project" value="TreeGrafter"/>
</dbReference>
<name>A0A2C9DYB2_UREP2</name>
<dbReference type="InterPro" id="IPR000890">
    <property type="entry name" value="Aliphatic_acid_kin_short-chain"/>
</dbReference>
<dbReference type="AlphaFoldDB" id="A0A2C9DYB2"/>
<dbReference type="SUPFAM" id="SSF53067">
    <property type="entry name" value="Actin-like ATPase domain"/>
    <property type="match status" value="2"/>
</dbReference>
<dbReference type="PROSITE" id="PS01075">
    <property type="entry name" value="ACETATE_KINASE_1"/>
    <property type="match status" value="1"/>
</dbReference>
<reference evidence="8 9" key="1">
    <citation type="submission" date="2008-02" db="EMBL/GenBank/DDBJ databases">
        <title>Genome sequence of Ureaplasma parvum serovar 3.</title>
        <authorList>
            <person name="Methe B.A."/>
            <person name="Glass J."/>
            <person name="Waites K."/>
            <person name="Shrivastava S."/>
        </authorList>
    </citation>
    <scope>NUCLEOTIDE SEQUENCE [LARGE SCALE GENOMIC DNA]</scope>
    <source>
        <strain evidence="9">ATCC 27815 / 27 / NCTC 11736</strain>
    </source>
</reference>
<evidence type="ECO:0000256" key="1">
    <source>
        <dbReference type="ARBA" id="ARBA00008748"/>
    </source>
</evidence>
<dbReference type="EMBL" id="CP000942">
    <property type="protein sequence ID" value="ACA32891.1"/>
    <property type="molecule type" value="Genomic_DNA"/>
</dbReference>
<keyword evidence="2 6" id="KW-0808">Transferase</keyword>
<protein>
    <recommendedName>
        <fullName evidence="6">Acetate kinase</fullName>
        <ecNumber evidence="6">2.7.2.1</ecNumber>
    </recommendedName>
    <alternativeName>
        <fullName evidence="6">Acetokinase</fullName>
    </alternativeName>
</protein>
<dbReference type="GO" id="GO:0006085">
    <property type="term" value="P:acetyl-CoA biosynthetic process"/>
    <property type="evidence" value="ECO:0007669"/>
    <property type="project" value="UniProtKB-UniRule"/>
</dbReference>
<dbReference type="PANTHER" id="PTHR21060">
    <property type="entry name" value="ACETATE KINASE"/>
    <property type="match status" value="1"/>
</dbReference>
<feature type="binding site" evidence="6">
    <location>
        <position position="84"/>
    </location>
    <ligand>
        <name>substrate</name>
    </ligand>
</feature>
<dbReference type="GO" id="GO:0005524">
    <property type="term" value="F:ATP binding"/>
    <property type="evidence" value="ECO:0007669"/>
    <property type="project" value="UniProtKB-KW"/>
</dbReference>
<dbReference type="HOGENOM" id="CLU_020352_0_0_14"/>
<feature type="binding site" evidence="6">
    <location>
        <begin position="199"/>
        <end position="203"/>
    </location>
    <ligand>
        <name>ATP</name>
        <dbReference type="ChEBI" id="CHEBI:30616"/>
    </ligand>
</feature>
<keyword evidence="6" id="KW-0963">Cytoplasm</keyword>
<dbReference type="KEGG" id="upa:UPA3_0502"/>
<dbReference type="InterPro" id="IPR023865">
    <property type="entry name" value="Aliphatic_acid_kinase_CS"/>
</dbReference>
<dbReference type="PIRSF" id="PIRSF000722">
    <property type="entry name" value="Acetate_prop_kin"/>
    <property type="match status" value="1"/>
</dbReference>
<comment type="pathway">
    <text evidence="6">Metabolic intermediate biosynthesis; acetyl-CoA biosynthesis; acetyl-CoA from acetate: step 1/2.</text>
</comment>
<feature type="binding site" evidence="6">
    <location>
        <position position="13"/>
    </location>
    <ligand>
        <name>ATP</name>
        <dbReference type="ChEBI" id="CHEBI:30616"/>
    </ligand>
</feature>
<feature type="binding site" evidence="6">
    <location>
        <position position="371"/>
    </location>
    <ligand>
        <name>Mg(2+)</name>
        <dbReference type="ChEBI" id="CHEBI:18420"/>
    </ligand>
</feature>
<dbReference type="Gene3D" id="3.30.420.40">
    <property type="match status" value="2"/>
</dbReference>
<sequence length="387" mass="44587">MMLIINIGSSSWKFCLFDMNLKQIFSGKIRLDVSPHQLKYIFDKNEYVYLLDDDHNNHVDLIIKFLINKKIIKKLEDITYFGIRAVYVKNFYGASAFLNNEIYNDLNQHTDLCPIHNQNTIMLINDIKHLNTSAKIIIIFDNWFHRSINKNKYTIAIDQTIAIKHKIRKYGFHGISFSYSNKIMQNYLGKQDVNLIILHLGSGSSVCAIKNGKSFDTSMSYSPLSGIIMNTRSGDIDPSVLLTLKKVKNQSLKQLILFLNQQSGLYGLTKHHSISEVANNLHNKNNELALEMYTDSIVDYFIKYLNHLQKIDAIVFSGGISEFEHLVLEKIISKIHLINLEINDHLILTNTLNKISTSKSQIPIYLCLVNEEHEIAYEMLNLINKTK</sequence>
<dbReference type="Pfam" id="PF00871">
    <property type="entry name" value="Acetate_kinase"/>
    <property type="match status" value="1"/>
</dbReference>
<comment type="caution">
    <text evidence="6">Lacks conserved residue(s) required for the propagation of feature annotation.</text>
</comment>
<evidence type="ECO:0000313" key="8">
    <source>
        <dbReference type="EMBL" id="ACA32891.1"/>
    </source>
</evidence>
<dbReference type="NCBIfam" id="TIGR00016">
    <property type="entry name" value="ackA"/>
    <property type="match status" value="1"/>
</dbReference>
<dbReference type="RefSeq" id="WP_006688690.1">
    <property type="nucleotide sequence ID" value="NC_010503.1"/>
</dbReference>
<keyword evidence="5 6" id="KW-0067">ATP-binding</keyword>
<dbReference type="GeneID" id="29672525"/>